<accession>A0ABU1LIF0</accession>
<gene>
    <name evidence="2" type="ORF">J2781_003474</name>
</gene>
<reference evidence="2 3" key="1">
    <citation type="submission" date="2023-07" db="EMBL/GenBank/DDBJ databases">
        <title>Sorghum-associated microbial communities from plants grown in Nebraska, USA.</title>
        <authorList>
            <person name="Schachtman D."/>
        </authorList>
    </citation>
    <scope>NUCLEOTIDE SEQUENCE [LARGE SCALE GENOMIC DNA]</scope>
    <source>
        <strain evidence="2 3">DS1709</strain>
    </source>
</reference>
<feature type="signal peptide" evidence="1">
    <location>
        <begin position="1"/>
        <end position="20"/>
    </location>
</feature>
<sequence length="257" mass="27170">MRKNNVLFLVFVLSNSFLFAQVGIGTASPNINAILELNSSNKGLILPKVALTATNNAAPLTAHVAGMTVYNTATNTSSAANAVYPGEYYNDGTKWMRKVTVRETRMIAGGTISDQISSKTLTVPDASNYVDTTLLTLPSFTLDRESIVEFNANVSADFTKNDGSPLTDSSAKLAKAYFIFTSAPSGVPTNTQFGSSSQAYTNTSTTNSNIISGYFYLVPHSILNLPAGSYTVALKGGGASDTGYKLTFGNGSSDMSR</sequence>
<feature type="chain" id="PRO_5047533028" description="DUF4397 domain-containing protein" evidence="1">
    <location>
        <begin position="21"/>
        <end position="257"/>
    </location>
</feature>
<proteinExistence type="predicted"/>
<dbReference type="EMBL" id="JAVDQS010000013">
    <property type="protein sequence ID" value="MDR6406513.1"/>
    <property type="molecule type" value="Genomic_DNA"/>
</dbReference>
<dbReference type="RefSeq" id="WP_115980209.1">
    <property type="nucleotide sequence ID" value="NZ_JAVDQS010000013.1"/>
</dbReference>
<protein>
    <recommendedName>
        <fullName evidence="4">DUF4397 domain-containing protein</fullName>
    </recommendedName>
</protein>
<dbReference type="Proteomes" id="UP001184853">
    <property type="component" value="Unassembled WGS sequence"/>
</dbReference>
<evidence type="ECO:0000256" key="1">
    <source>
        <dbReference type="SAM" id="SignalP"/>
    </source>
</evidence>
<comment type="caution">
    <text evidence="2">The sequence shown here is derived from an EMBL/GenBank/DDBJ whole genome shotgun (WGS) entry which is preliminary data.</text>
</comment>
<keyword evidence="3" id="KW-1185">Reference proteome</keyword>
<organism evidence="2 3">
    <name type="scientific">Chryseobacterium geocarposphaerae</name>
    <dbReference type="NCBI Taxonomy" id="1416776"/>
    <lineage>
        <taxon>Bacteria</taxon>
        <taxon>Pseudomonadati</taxon>
        <taxon>Bacteroidota</taxon>
        <taxon>Flavobacteriia</taxon>
        <taxon>Flavobacteriales</taxon>
        <taxon>Weeksellaceae</taxon>
        <taxon>Chryseobacterium group</taxon>
        <taxon>Chryseobacterium</taxon>
    </lineage>
</organism>
<evidence type="ECO:0008006" key="4">
    <source>
        <dbReference type="Google" id="ProtNLM"/>
    </source>
</evidence>
<evidence type="ECO:0000313" key="2">
    <source>
        <dbReference type="EMBL" id="MDR6406513.1"/>
    </source>
</evidence>
<evidence type="ECO:0000313" key="3">
    <source>
        <dbReference type="Proteomes" id="UP001184853"/>
    </source>
</evidence>
<keyword evidence="1" id="KW-0732">Signal</keyword>
<name>A0ABU1LIF0_9FLAO</name>